<dbReference type="GO" id="GO:0016301">
    <property type="term" value="F:kinase activity"/>
    <property type="evidence" value="ECO:0007669"/>
    <property type="project" value="UniProtKB-KW"/>
</dbReference>
<gene>
    <name evidence="1" type="ORF">QJS10_CPB19g00873</name>
</gene>
<dbReference type="AlphaFoldDB" id="A0AAV9CIL0"/>
<reference evidence="1" key="2">
    <citation type="submission" date="2023-06" db="EMBL/GenBank/DDBJ databases">
        <authorList>
            <person name="Ma L."/>
            <person name="Liu K.-W."/>
            <person name="Li Z."/>
            <person name="Hsiao Y.-Y."/>
            <person name="Qi Y."/>
            <person name="Fu T."/>
            <person name="Tang G."/>
            <person name="Zhang D."/>
            <person name="Sun W.-H."/>
            <person name="Liu D.-K."/>
            <person name="Li Y."/>
            <person name="Chen G.-Z."/>
            <person name="Liu X.-D."/>
            <person name="Liao X.-Y."/>
            <person name="Jiang Y.-T."/>
            <person name="Yu X."/>
            <person name="Hao Y."/>
            <person name="Huang J."/>
            <person name="Zhao X.-W."/>
            <person name="Ke S."/>
            <person name="Chen Y.-Y."/>
            <person name="Wu W.-L."/>
            <person name="Hsu J.-L."/>
            <person name="Lin Y.-F."/>
            <person name="Huang M.-D."/>
            <person name="Li C.-Y."/>
            <person name="Huang L."/>
            <person name="Wang Z.-W."/>
            <person name="Zhao X."/>
            <person name="Zhong W.-Y."/>
            <person name="Peng D.-H."/>
            <person name="Ahmad S."/>
            <person name="Lan S."/>
            <person name="Zhang J.-S."/>
            <person name="Tsai W.-C."/>
            <person name="Van De Peer Y."/>
            <person name="Liu Z.-J."/>
        </authorList>
    </citation>
    <scope>NUCLEOTIDE SEQUENCE</scope>
    <source>
        <strain evidence="1">CP</strain>
        <tissue evidence="1">Leaves</tissue>
    </source>
</reference>
<dbReference type="SUPFAM" id="SSF56112">
    <property type="entry name" value="Protein kinase-like (PK-like)"/>
    <property type="match status" value="1"/>
</dbReference>
<name>A0AAV9CIL0_ACOCL</name>
<protein>
    <submittedName>
        <fullName evidence="1">Inactive protein kinase</fullName>
    </submittedName>
</protein>
<sequence length="81" mass="9606">MSNISSSGTSNHPPFDLLEYTLNIFSISEQAKEVQEWIPCAKFPNIWALRLVRQLLFWHPEDRLSVDEAMQHPYFRPHHRT</sequence>
<keyword evidence="2" id="KW-1185">Reference proteome</keyword>
<evidence type="ECO:0000313" key="2">
    <source>
        <dbReference type="Proteomes" id="UP001180020"/>
    </source>
</evidence>
<dbReference type="Gene3D" id="1.10.510.10">
    <property type="entry name" value="Transferase(Phosphotransferase) domain 1"/>
    <property type="match status" value="1"/>
</dbReference>
<organism evidence="1 2">
    <name type="scientific">Acorus calamus</name>
    <name type="common">Sweet flag</name>
    <dbReference type="NCBI Taxonomy" id="4465"/>
    <lineage>
        <taxon>Eukaryota</taxon>
        <taxon>Viridiplantae</taxon>
        <taxon>Streptophyta</taxon>
        <taxon>Embryophyta</taxon>
        <taxon>Tracheophyta</taxon>
        <taxon>Spermatophyta</taxon>
        <taxon>Magnoliopsida</taxon>
        <taxon>Liliopsida</taxon>
        <taxon>Acoraceae</taxon>
        <taxon>Acorus</taxon>
    </lineage>
</organism>
<dbReference type="Proteomes" id="UP001180020">
    <property type="component" value="Unassembled WGS sequence"/>
</dbReference>
<evidence type="ECO:0000313" key="1">
    <source>
        <dbReference type="EMBL" id="KAK1288154.1"/>
    </source>
</evidence>
<proteinExistence type="predicted"/>
<dbReference type="EMBL" id="JAUJYO010000019">
    <property type="protein sequence ID" value="KAK1288154.1"/>
    <property type="molecule type" value="Genomic_DNA"/>
</dbReference>
<comment type="caution">
    <text evidence="1">The sequence shown here is derived from an EMBL/GenBank/DDBJ whole genome shotgun (WGS) entry which is preliminary data.</text>
</comment>
<keyword evidence="1" id="KW-0418">Kinase</keyword>
<reference evidence="1" key="1">
    <citation type="journal article" date="2023" name="Nat. Commun.">
        <title>Diploid and tetraploid genomes of Acorus and the evolution of monocots.</title>
        <authorList>
            <person name="Ma L."/>
            <person name="Liu K.W."/>
            <person name="Li Z."/>
            <person name="Hsiao Y.Y."/>
            <person name="Qi Y."/>
            <person name="Fu T."/>
            <person name="Tang G.D."/>
            <person name="Zhang D."/>
            <person name="Sun W.H."/>
            <person name="Liu D.K."/>
            <person name="Li Y."/>
            <person name="Chen G.Z."/>
            <person name="Liu X.D."/>
            <person name="Liao X.Y."/>
            <person name="Jiang Y.T."/>
            <person name="Yu X."/>
            <person name="Hao Y."/>
            <person name="Huang J."/>
            <person name="Zhao X.W."/>
            <person name="Ke S."/>
            <person name="Chen Y.Y."/>
            <person name="Wu W.L."/>
            <person name="Hsu J.L."/>
            <person name="Lin Y.F."/>
            <person name="Huang M.D."/>
            <person name="Li C.Y."/>
            <person name="Huang L."/>
            <person name="Wang Z.W."/>
            <person name="Zhao X."/>
            <person name="Zhong W.Y."/>
            <person name="Peng D.H."/>
            <person name="Ahmad S."/>
            <person name="Lan S."/>
            <person name="Zhang J.S."/>
            <person name="Tsai W.C."/>
            <person name="Van de Peer Y."/>
            <person name="Liu Z.J."/>
        </authorList>
    </citation>
    <scope>NUCLEOTIDE SEQUENCE</scope>
    <source>
        <strain evidence="1">CP</strain>
    </source>
</reference>
<keyword evidence="1" id="KW-0808">Transferase</keyword>
<accession>A0AAV9CIL0</accession>
<dbReference type="InterPro" id="IPR011009">
    <property type="entry name" value="Kinase-like_dom_sf"/>
</dbReference>